<accession>A0A7S3B8H0</accession>
<evidence type="ECO:0000256" key="1">
    <source>
        <dbReference type="ARBA" id="ARBA00004567"/>
    </source>
</evidence>
<dbReference type="SUPFAM" id="SSF50978">
    <property type="entry name" value="WD40 repeat-like"/>
    <property type="match status" value="1"/>
</dbReference>
<sequence>MIKVYDVVEGGERKHVADLSGHDGPVWQVAWAHPQYGNILASCSYDRQVMVWKEHSPQNWSQVYIYRDHEGSVNSITWAPKEFGLCLACASSDESVRVLKRNDDDTWDVKLISKAHVTGCNAVSWSPAIAPDAIASGGESTPVMRLVTGGCDNFVKLWRYSEETASWERDVELPQLHTDWVRDVAFAPSLGAGALMFASCSQDKKVIIWTQTPEGSWTHKVITFSCVLWRVSWSVTGNILAVSGGDNQVTLWKDNLLGDWEQIGQLTEDGATTKG</sequence>
<dbReference type="GO" id="GO:0031080">
    <property type="term" value="C:nuclear pore outer ring"/>
    <property type="evidence" value="ECO:0007669"/>
    <property type="project" value="TreeGrafter"/>
</dbReference>
<keyword evidence="10" id="KW-0539">Nucleus</keyword>
<dbReference type="PROSITE" id="PS50082">
    <property type="entry name" value="WD_REPEATS_2"/>
    <property type="match status" value="1"/>
</dbReference>
<comment type="subcellular location">
    <subcellularLocation>
        <location evidence="1">Nucleus</location>
        <location evidence="1">Nuclear pore complex</location>
    </subcellularLocation>
</comment>
<evidence type="ECO:0000256" key="9">
    <source>
        <dbReference type="ARBA" id="ARBA00023132"/>
    </source>
</evidence>
<evidence type="ECO:0000256" key="7">
    <source>
        <dbReference type="ARBA" id="ARBA00022927"/>
    </source>
</evidence>
<keyword evidence="3" id="KW-0813">Transport</keyword>
<comment type="similarity">
    <text evidence="2">Belongs to the WD repeat SEC13 family.</text>
</comment>
<keyword evidence="6" id="KW-0509">mRNA transport</keyword>
<dbReference type="GO" id="GO:0006606">
    <property type="term" value="P:protein import into nucleus"/>
    <property type="evidence" value="ECO:0007669"/>
    <property type="project" value="TreeGrafter"/>
</dbReference>
<name>A0A7S3B8H0_9EUKA</name>
<keyword evidence="7" id="KW-0653">Protein transport</keyword>
<dbReference type="GO" id="GO:0051028">
    <property type="term" value="P:mRNA transport"/>
    <property type="evidence" value="ECO:0007669"/>
    <property type="project" value="UniProtKB-KW"/>
</dbReference>
<organism evidence="12">
    <name type="scientific">Haptolina ericina</name>
    <dbReference type="NCBI Taxonomy" id="156174"/>
    <lineage>
        <taxon>Eukaryota</taxon>
        <taxon>Haptista</taxon>
        <taxon>Haptophyta</taxon>
        <taxon>Prymnesiophyceae</taxon>
        <taxon>Prymnesiales</taxon>
        <taxon>Prymnesiaceae</taxon>
        <taxon>Haptolina</taxon>
    </lineage>
</organism>
<feature type="repeat" description="WD" evidence="11">
    <location>
        <begin position="19"/>
        <end position="53"/>
    </location>
</feature>
<evidence type="ECO:0000256" key="10">
    <source>
        <dbReference type="ARBA" id="ARBA00023242"/>
    </source>
</evidence>
<evidence type="ECO:0000256" key="11">
    <source>
        <dbReference type="PROSITE-ProRule" id="PRU00221"/>
    </source>
</evidence>
<dbReference type="InterPro" id="IPR036322">
    <property type="entry name" value="WD40_repeat_dom_sf"/>
</dbReference>
<dbReference type="PROSITE" id="PS50294">
    <property type="entry name" value="WD_REPEATS_REGION"/>
    <property type="match status" value="1"/>
</dbReference>
<evidence type="ECO:0000256" key="2">
    <source>
        <dbReference type="ARBA" id="ARBA00010102"/>
    </source>
</evidence>
<dbReference type="InterPro" id="IPR001680">
    <property type="entry name" value="WD40_rpt"/>
</dbReference>
<dbReference type="GO" id="GO:0030127">
    <property type="term" value="C:COPII vesicle coat"/>
    <property type="evidence" value="ECO:0007669"/>
    <property type="project" value="TreeGrafter"/>
</dbReference>
<keyword evidence="9" id="KW-0906">Nuclear pore complex</keyword>
<dbReference type="Pfam" id="PF00400">
    <property type="entry name" value="WD40"/>
    <property type="match status" value="4"/>
</dbReference>
<gene>
    <name evidence="12" type="ORF">HERI1096_LOCUS26957</name>
</gene>
<keyword evidence="4 11" id="KW-0853">WD repeat</keyword>
<evidence type="ECO:0000313" key="12">
    <source>
        <dbReference type="EMBL" id="CAE0128107.1"/>
    </source>
</evidence>
<dbReference type="GO" id="GO:0090114">
    <property type="term" value="P:COPII-coated vesicle budding"/>
    <property type="evidence" value="ECO:0007669"/>
    <property type="project" value="TreeGrafter"/>
</dbReference>
<dbReference type="SMART" id="SM00320">
    <property type="entry name" value="WD40"/>
    <property type="match status" value="5"/>
</dbReference>
<evidence type="ECO:0000256" key="6">
    <source>
        <dbReference type="ARBA" id="ARBA00022816"/>
    </source>
</evidence>
<dbReference type="PANTHER" id="PTHR11024:SF2">
    <property type="entry name" value="PROTEIN SEC13 HOMOLOG"/>
    <property type="match status" value="1"/>
</dbReference>
<dbReference type="EMBL" id="HBHX01048660">
    <property type="protein sequence ID" value="CAE0128107.1"/>
    <property type="molecule type" value="Transcribed_RNA"/>
</dbReference>
<proteinExistence type="inferred from homology"/>
<dbReference type="AlphaFoldDB" id="A0A7S3B8H0"/>
<evidence type="ECO:0000256" key="3">
    <source>
        <dbReference type="ARBA" id="ARBA00022448"/>
    </source>
</evidence>
<keyword evidence="8" id="KW-0811">Translocation</keyword>
<dbReference type="PANTHER" id="PTHR11024">
    <property type="entry name" value="NUCLEAR PORE COMPLEX PROTEIN SEC13 / SEH1 FAMILY MEMBER"/>
    <property type="match status" value="1"/>
</dbReference>
<evidence type="ECO:0000256" key="8">
    <source>
        <dbReference type="ARBA" id="ARBA00023010"/>
    </source>
</evidence>
<dbReference type="InterPro" id="IPR015943">
    <property type="entry name" value="WD40/YVTN_repeat-like_dom_sf"/>
</dbReference>
<evidence type="ECO:0008006" key="13">
    <source>
        <dbReference type="Google" id="ProtNLM"/>
    </source>
</evidence>
<dbReference type="InterPro" id="IPR037363">
    <property type="entry name" value="Sec13/Seh1_fam"/>
</dbReference>
<dbReference type="Gene3D" id="2.130.10.10">
    <property type="entry name" value="YVTN repeat-like/Quinoprotein amine dehydrogenase"/>
    <property type="match status" value="1"/>
</dbReference>
<evidence type="ECO:0000256" key="4">
    <source>
        <dbReference type="ARBA" id="ARBA00022574"/>
    </source>
</evidence>
<dbReference type="GO" id="GO:0005198">
    <property type="term" value="F:structural molecule activity"/>
    <property type="evidence" value="ECO:0007669"/>
    <property type="project" value="InterPro"/>
</dbReference>
<evidence type="ECO:0000256" key="5">
    <source>
        <dbReference type="ARBA" id="ARBA00022737"/>
    </source>
</evidence>
<reference evidence="12" key="1">
    <citation type="submission" date="2021-01" db="EMBL/GenBank/DDBJ databases">
        <authorList>
            <person name="Corre E."/>
            <person name="Pelletier E."/>
            <person name="Niang G."/>
            <person name="Scheremetjew M."/>
            <person name="Finn R."/>
            <person name="Kale V."/>
            <person name="Holt S."/>
            <person name="Cochrane G."/>
            <person name="Meng A."/>
            <person name="Brown T."/>
            <person name="Cohen L."/>
        </authorList>
    </citation>
    <scope>NUCLEOTIDE SEQUENCE</scope>
    <source>
        <strain evidence="12">CCMP281</strain>
    </source>
</reference>
<keyword evidence="5" id="KW-0677">Repeat</keyword>
<protein>
    <recommendedName>
        <fullName evidence="13">Protein SEC13 homolog</fullName>
    </recommendedName>
</protein>